<dbReference type="InterPro" id="IPR021139">
    <property type="entry name" value="NYN"/>
</dbReference>
<gene>
    <name evidence="3" type="ORF">FA13DRAFT_1243184</name>
</gene>
<accession>A0A4Y7TQ43</accession>
<organism evidence="3 4">
    <name type="scientific">Coprinellus micaceus</name>
    <name type="common">Glistening ink-cap mushroom</name>
    <name type="synonym">Coprinus micaceus</name>
    <dbReference type="NCBI Taxonomy" id="71717"/>
    <lineage>
        <taxon>Eukaryota</taxon>
        <taxon>Fungi</taxon>
        <taxon>Dikarya</taxon>
        <taxon>Basidiomycota</taxon>
        <taxon>Agaricomycotina</taxon>
        <taxon>Agaricomycetes</taxon>
        <taxon>Agaricomycetidae</taxon>
        <taxon>Agaricales</taxon>
        <taxon>Agaricineae</taxon>
        <taxon>Psathyrellaceae</taxon>
        <taxon>Coprinellus</taxon>
    </lineage>
</organism>
<protein>
    <submittedName>
        <fullName evidence="3">DUF537-domain-containing protein</fullName>
    </submittedName>
</protein>
<dbReference type="CDD" id="cd10910">
    <property type="entry name" value="PIN_limkain_b1_N_like"/>
    <property type="match status" value="1"/>
</dbReference>
<dbReference type="Proteomes" id="UP000298030">
    <property type="component" value="Unassembled WGS sequence"/>
</dbReference>
<dbReference type="OrthoDB" id="549353at2759"/>
<dbReference type="EMBL" id="QPFP01000006">
    <property type="protein sequence ID" value="TEB36297.1"/>
    <property type="molecule type" value="Genomic_DNA"/>
</dbReference>
<dbReference type="PANTHER" id="PTHR14379:SF3">
    <property type="entry name" value="MEIOSIS REGULATOR AND MRNA STABILITY FACTOR 1"/>
    <property type="match status" value="1"/>
</dbReference>
<evidence type="ECO:0000313" key="4">
    <source>
        <dbReference type="Proteomes" id="UP000298030"/>
    </source>
</evidence>
<dbReference type="Pfam" id="PF01936">
    <property type="entry name" value="NYN"/>
    <property type="match status" value="1"/>
</dbReference>
<reference evidence="3 4" key="1">
    <citation type="journal article" date="2019" name="Nat. Ecol. Evol.">
        <title>Megaphylogeny resolves global patterns of mushroom evolution.</title>
        <authorList>
            <person name="Varga T."/>
            <person name="Krizsan K."/>
            <person name="Foldi C."/>
            <person name="Dima B."/>
            <person name="Sanchez-Garcia M."/>
            <person name="Sanchez-Ramirez S."/>
            <person name="Szollosi G.J."/>
            <person name="Szarkandi J.G."/>
            <person name="Papp V."/>
            <person name="Albert L."/>
            <person name="Andreopoulos W."/>
            <person name="Angelini C."/>
            <person name="Antonin V."/>
            <person name="Barry K.W."/>
            <person name="Bougher N.L."/>
            <person name="Buchanan P."/>
            <person name="Buyck B."/>
            <person name="Bense V."/>
            <person name="Catcheside P."/>
            <person name="Chovatia M."/>
            <person name="Cooper J."/>
            <person name="Damon W."/>
            <person name="Desjardin D."/>
            <person name="Finy P."/>
            <person name="Geml J."/>
            <person name="Haridas S."/>
            <person name="Hughes K."/>
            <person name="Justo A."/>
            <person name="Karasinski D."/>
            <person name="Kautmanova I."/>
            <person name="Kiss B."/>
            <person name="Kocsube S."/>
            <person name="Kotiranta H."/>
            <person name="LaButti K.M."/>
            <person name="Lechner B.E."/>
            <person name="Liimatainen K."/>
            <person name="Lipzen A."/>
            <person name="Lukacs Z."/>
            <person name="Mihaltcheva S."/>
            <person name="Morgado L.N."/>
            <person name="Niskanen T."/>
            <person name="Noordeloos M.E."/>
            <person name="Ohm R.A."/>
            <person name="Ortiz-Santana B."/>
            <person name="Ovrebo C."/>
            <person name="Racz N."/>
            <person name="Riley R."/>
            <person name="Savchenko A."/>
            <person name="Shiryaev A."/>
            <person name="Soop K."/>
            <person name="Spirin V."/>
            <person name="Szebenyi C."/>
            <person name="Tomsovsky M."/>
            <person name="Tulloss R.E."/>
            <person name="Uehling J."/>
            <person name="Grigoriev I.V."/>
            <person name="Vagvolgyi C."/>
            <person name="Papp T."/>
            <person name="Martin F.M."/>
            <person name="Miettinen O."/>
            <person name="Hibbett D.S."/>
            <person name="Nagy L.G."/>
        </authorList>
    </citation>
    <scope>NUCLEOTIDE SEQUENCE [LARGE SCALE GENOMIC DNA]</scope>
    <source>
        <strain evidence="3 4">FP101781</strain>
    </source>
</reference>
<dbReference type="GO" id="GO:0004540">
    <property type="term" value="F:RNA nuclease activity"/>
    <property type="evidence" value="ECO:0007669"/>
    <property type="project" value="InterPro"/>
</dbReference>
<dbReference type="AlphaFoldDB" id="A0A4Y7TQ43"/>
<dbReference type="Gene3D" id="3.40.50.1010">
    <property type="entry name" value="5'-nuclease"/>
    <property type="match status" value="1"/>
</dbReference>
<feature type="domain" description="NYN" evidence="2">
    <location>
        <begin position="8"/>
        <end position="143"/>
    </location>
</feature>
<sequence length="508" mass="54427">MGSPQESAIFWDYENCPAPAGWSGCQVVKRIRDLAQQFGPIKLFKAYLSIAEQSQLTKSTALRSELQASGVSLTDSPHNGRKDVADKMMIVDMLIYAMDNPAPATIIVISGDRDFAYAISTLRLRQYDIVLITLSNAHISLTSQASLCYDWIMEVLGINDSEASPAQTHPEANGVRGDADGFRFPPLKMGPTLHPNTPNKAANVLLPKSSPRKQSTRLRSSSFHQVNGSFPWSSLTPGVASGSGIFQNLAGFQSNPQINMDPTLAPENSAVDISDHFYSQRLGMSATSASRSDISGPEDQDPFLSASRHHPSPRISSGYDSSPERPISRATPARGGLEAPSPTPQRTRTSFQPIPTSINFETTSSQGFVPINTNQSRGSGTPASFSEASWSSQCSSAPGEVEPLGPPLHLSPASGGARPAAFIPPHFAPLVGLLQSYHARGMPKPFRPSIAMEIISANNSIYASLPDVKNFTDYAQLAAKAGIVDMGGEGGEGWIALRAEYLEAKLLS</sequence>
<keyword evidence="4" id="KW-1185">Reference proteome</keyword>
<dbReference type="GO" id="GO:1905762">
    <property type="term" value="F:CCR4-NOT complex binding"/>
    <property type="evidence" value="ECO:0007669"/>
    <property type="project" value="TreeGrafter"/>
</dbReference>
<evidence type="ECO:0000259" key="2">
    <source>
        <dbReference type="Pfam" id="PF01936"/>
    </source>
</evidence>
<evidence type="ECO:0000313" key="3">
    <source>
        <dbReference type="EMBL" id="TEB36297.1"/>
    </source>
</evidence>
<feature type="compositionally biased region" description="Low complexity" evidence="1">
    <location>
        <begin position="383"/>
        <end position="397"/>
    </location>
</feature>
<feature type="region of interest" description="Disordered" evidence="1">
    <location>
        <begin position="287"/>
        <end position="401"/>
    </location>
</feature>
<dbReference type="PANTHER" id="PTHR14379">
    <property type="entry name" value="LIMKAIN B LKAP"/>
    <property type="match status" value="1"/>
</dbReference>
<dbReference type="GO" id="GO:0010468">
    <property type="term" value="P:regulation of gene expression"/>
    <property type="evidence" value="ECO:0007669"/>
    <property type="project" value="InterPro"/>
</dbReference>
<dbReference type="GO" id="GO:0005777">
    <property type="term" value="C:peroxisome"/>
    <property type="evidence" value="ECO:0007669"/>
    <property type="project" value="InterPro"/>
</dbReference>
<feature type="compositionally biased region" description="Polar residues" evidence="1">
    <location>
        <begin position="344"/>
        <end position="382"/>
    </location>
</feature>
<evidence type="ECO:0000256" key="1">
    <source>
        <dbReference type="SAM" id="MobiDB-lite"/>
    </source>
</evidence>
<dbReference type="InterPro" id="IPR024768">
    <property type="entry name" value="Marf1"/>
</dbReference>
<name>A0A4Y7TQ43_COPMI</name>
<dbReference type="STRING" id="71717.A0A4Y7TQ43"/>
<proteinExistence type="predicted"/>
<comment type="caution">
    <text evidence="3">The sequence shown here is derived from an EMBL/GenBank/DDBJ whole genome shotgun (WGS) entry which is preliminary data.</text>
</comment>